<evidence type="ECO:0000256" key="1">
    <source>
        <dbReference type="SAM" id="MobiDB-lite"/>
    </source>
</evidence>
<dbReference type="GeneID" id="17321105"/>
<dbReference type="EMBL" id="HG001650">
    <property type="protein sequence ID" value="CDF33592.1"/>
    <property type="molecule type" value="Genomic_DNA"/>
</dbReference>
<proteinExistence type="predicted"/>
<keyword evidence="3" id="KW-1185">Reference proteome</keyword>
<dbReference type="KEGG" id="ccp:CHC_T00002314001"/>
<protein>
    <submittedName>
        <fullName evidence="2">Uncharacterized protein</fullName>
    </submittedName>
</protein>
<evidence type="ECO:0000313" key="2">
    <source>
        <dbReference type="EMBL" id="CDF33592.1"/>
    </source>
</evidence>
<sequence length="133" mass="14780">MRRRPCRQTTSSESMASNIAMEASSRTTFVSSFSPSHVQLTRKPTFTSPPHRPQPSCRQTTALMRSWRAVMTPETKERTKTPEDIGNPIPLPEEQQSTRMFSNIEPGKDGSFLRVPPSELGCAALIAVCQTLS</sequence>
<organism evidence="2 3">
    <name type="scientific">Chondrus crispus</name>
    <name type="common">Carrageen Irish moss</name>
    <name type="synonym">Polymorpha crispa</name>
    <dbReference type="NCBI Taxonomy" id="2769"/>
    <lineage>
        <taxon>Eukaryota</taxon>
        <taxon>Rhodophyta</taxon>
        <taxon>Florideophyceae</taxon>
        <taxon>Rhodymeniophycidae</taxon>
        <taxon>Gigartinales</taxon>
        <taxon>Gigartinaceae</taxon>
        <taxon>Chondrus</taxon>
    </lineage>
</organism>
<feature type="compositionally biased region" description="Polar residues" evidence="1">
    <location>
        <begin position="24"/>
        <end position="48"/>
    </location>
</feature>
<dbReference type="AlphaFoldDB" id="R7Q4X2"/>
<accession>R7Q4X2</accession>
<dbReference type="Proteomes" id="UP000012073">
    <property type="component" value="Unassembled WGS sequence"/>
</dbReference>
<gene>
    <name evidence="2" type="ORF">CHC_T00002314001</name>
</gene>
<dbReference type="RefSeq" id="XP_005713395.1">
    <property type="nucleotide sequence ID" value="XM_005713338.1"/>
</dbReference>
<name>R7Q4X2_CHOCR</name>
<feature type="compositionally biased region" description="Basic and acidic residues" evidence="1">
    <location>
        <begin position="74"/>
        <end position="83"/>
    </location>
</feature>
<dbReference type="Gramene" id="CDF33592">
    <property type="protein sequence ID" value="CDF33592"/>
    <property type="gene ID" value="CHC_T00002314001"/>
</dbReference>
<feature type="region of interest" description="Disordered" evidence="1">
    <location>
        <begin position="71"/>
        <end position="97"/>
    </location>
</feature>
<feature type="compositionally biased region" description="Polar residues" evidence="1">
    <location>
        <begin position="7"/>
        <end position="17"/>
    </location>
</feature>
<evidence type="ECO:0000313" key="3">
    <source>
        <dbReference type="Proteomes" id="UP000012073"/>
    </source>
</evidence>
<feature type="region of interest" description="Disordered" evidence="1">
    <location>
        <begin position="1"/>
        <end position="57"/>
    </location>
</feature>
<reference evidence="3" key="1">
    <citation type="journal article" date="2013" name="Proc. Natl. Acad. Sci. U.S.A.">
        <title>Genome structure and metabolic features in the red seaweed Chondrus crispus shed light on evolution of the Archaeplastida.</title>
        <authorList>
            <person name="Collen J."/>
            <person name="Porcel B."/>
            <person name="Carre W."/>
            <person name="Ball S.G."/>
            <person name="Chaparro C."/>
            <person name="Tonon T."/>
            <person name="Barbeyron T."/>
            <person name="Michel G."/>
            <person name="Noel B."/>
            <person name="Valentin K."/>
            <person name="Elias M."/>
            <person name="Artiguenave F."/>
            <person name="Arun A."/>
            <person name="Aury J.M."/>
            <person name="Barbosa-Neto J.F."/>
            <person name="Bothwell J.H."/>
            <person name="Bouget F.Y."/>
            <person name="Brillet L."/>
            <person name="Cabello-Hurtado F."/>
            <person name="Capella-Gutierrez S."/>
            <person name="Charrier B."/>
            <person name="Cladiere L."/>
            <person name="Cock J.M."/>
            <person name="Coelho S.M."/>
            <person name="Colleoni C."/>
            <person name="Czjzek M."/>
            <person name="Da Silva C."/>
            <person name="Delage L."/>
            <person name="Denoeud F."/>
            <person name="Deschamps P."/>
            <person name="Dittami S.M."/>
            <person name="Gabaldon T."/>
            <person name="Gachon C.M."/>
            <person name="Groisillier A."/>
            <person name="Herve C."/>
            <person name="Jabbari K."/>
            <person name="Katinka M."/>
            <person name="Kloareg B."/>
            <person name="Kowalczyk N."/>
            <person name="Labadie K."/>
            <person name="Leblanc C."/>
            <person name="Lopez P.J."/>
            <person name="McLachlan D.H."/>
            <person name="Meslet-Cladiere L."/>
            <person name="Moustafa A."/>
            <person name="Nehr Z."/>
            <person name="Nyvall Collen P."/>
            <person name="Panaud O."/>
            <person name="Partensky F."/>
            <person name="Poulain J."/>
            <person name="Rensing S.A."/>
            <person name="Rousvoal S."/>
            <person name="Samson G."/>
            <person name="Symeonidi A."/>
            <person name="Weissenbach J."/>
            <person name="Zambounis A."/>
            <person name="Wincker P."/>
            <person name="Boyen C."/>
        </authorList>
    </citation>
    <scope>NUCLEOTIDE SEQUENCE [LARGE SCALE GENOMIC DNA]</scope>
    <source>
        <strain evidence="3">cv. Stackhouse</strain>
    </source>
</reference>